<dbReference type="Proteomes" id="UP001629246">
    <property type="component" value="Unassembled WGS sequence"/>
</dbReference>
<organism evidence="1 2">
    <name type="scientific">Herbaspirillum lusitanum</name>
    <dbReference type="NCBI Taxonomy" id="213312"/>
    <lineage>
        <taxon>Bacteria</taxon>
        <taxon>Pseudomonadati</taxon>
        <taxon>Pseudomonadota</taxon>
        <taxon>Betaproteobacteria</taxon>
        <taxon>Burkholderiales</taxon>
        <taxon>Oxalobacteraceae</taxon>
        <taxon>Herbaspirillum</taxon>
    </lineage>
</organism>
<accession>A0ABW9AER2</accession>
<reference evidence="1 2" key="1">
    <citation type="journal article" date="2024" name="Chem. Sci.">
        <title>Discovery of megapolipeptins by genome mining of a Burkholderiales bacteria collection.</title>
        <authorList>
            <person name="Paulo B.S."/>
            <person name="Recchia M.J.J."/>
            <person name="Lee S."/>
            <person name="Fergusson C.H."/>
            <person name="Romanowski S.B."/>
            <person name="Hernandez A."/>
            <person name="Krull N."/>
            <person name="Liu D.Y."/>
            <person name="Cavanagh H."/>
            <person name="Bos A."/>
            <person name="Gray C.A."/>
            <person name="Murphy B.T."/>
            <person name="Linington R.G."/>
            <person name="Eustaquio A.S."/>
        </authorList>
    </citation>
    <scope>NUCLEOTIDE SEQUENCE [LARGE SCALE GENOMIC DNA]</scope>
    <source>
        <strain evidence="1 2">RL21-008-BIB-A</strain>
    </source>
</reference>
<dbReference type="RefSeq" id="WP_408159487.1">
    <property type="nucleotide sequence ID" value="NZ_JAQQFM010000008.1"/>
</dbReference>
<evidence type="ECO:0000313" key="1">
    <source>
        <dbReference type="EMBL" id="MFL9926278.1"/>
    </source>
</evidence>
<sequence>MNKQDPLLRNLARLDVADAKVRKALSKIRRHTVMLGNGGSARITQERIQDYRDAARQAIAFTVTAQKILAEL</sequence>
<dbReference type="EMBL" id="JAQQFM010000008">
    <property type="protein sequence ID" value="MFL9926278.1"/>
    <property type="molecule type" value="Genomic_DNA"/>
</dbReference>
<keyword evidence="2" id="KW-1185">Reference proteome</keyword>
<comment type="caution">
    <text evidence="1">The sequence shown here is derived from an EMBL/GenBank/DDBJ whole genome shotgun (WGS) entry which is preliminary data.</text>
</comment>
<name>A0ABW9AER2_9BURK</name>
<protein>
    <submittedName>
        <fullName evidence="1">Uncharacterized protein</fullName>
    </submittedName>
</protein>
<gene>
    <name evidence="1" type="ORF">PQR62_18530</name>
</gene>
<evidence type="ECO:0000313" key="2">
    <source>
        <dbReference type="Proteomes" id="UP001629246"/>
    </source>
</evidence>
<proteinExistence type="predicted"/>